<evidence type="ECO:0000259" key="4">
    <source>
        <dbReference type="Pfam" id="PF08212"/>
    </source>
</evidence>
<keyword evidence="1" id="KW-1015">Disulfide bond</keyword>
<dbReference type="Pfam" id="PF08212">
    <property type="entry name" value="Lipocalin_2"/>
    <property type="match status" value="1"/>
</dbReference>
<dbReference type="EMBL" id="CAVLEF010000009">
    <property type="protein sequence ID" value="CAK1546933.1"/>
    <property type="molecule type" value="Genomic_DNA"/>
</dbReference>
<dbReference type="GO" id="GO:0006629">
    <property type="term" value="P:lipid metabolic process"/>
    <property type="evidence" value="ECO:0007669"/>
    <property type="project" value="TreeGrafter"/>
</dbReference>
<dbReference type="CDD" id="cd00301">
    <property type="entry name" value="lipocalin_FABP"/>
    <property type="match status" value="1"/>
</dbReference>
<dbReference type="Proteomes" id="UP001497472">
    <property type="component" value="Unassembled WGS sequence"/>
</dbReference>
<dbReference type="PANTHER" id="PTHR10612:SF34">
    <property type="entry name" value="APOLIPOPROTEIN D"/>
    <property type="match status" value="1"/>
</dbReference>
<dbReference type="GO" id="GO:0031409">
    <property type="term" value="F:pigment binding"/>
    <property type="evidence" value="ECO:0007669"/>
    <property type="project" value="InterPro"/>
</dbReference>
<evidence type="ECO:0000313" key="6">
    <source>
        <dbReference type="Proteomes" id="UP001497472"/>
    </source>
</evidence>
<dbReference type="PROSITE" id="PS00213">
    <property type="entry name" value="LIPOCALIN"/>
    <property type="match status" value="1"/>
</dbReference>
<dbReference type="PRINTS" id="PR01273">
    <property type="entry name" value="INVTBRTCOLOR"/>
</dbReference>
<feature type="region of interest" description="Disordered" evidence="2">
    <location>
        <begin position="184"/>
        <end position="206"/>
    </location>
</feature>
<dbReference type="InterPro" id="IPR022272">
    <property type="entry name" value="Lipocalin_CS"/>
</dbReference>
<dbReference type="InterPro" id="IPR012674">
    <property type="entry name" value="Calycin"/>
</dbReference>
<dbReference type="InterPro" id="IPR000566">
    <property type="entry name" value="Lipocln_cytosolic_FA-bd_dom"/>
</dbReference>
<dbReference type="InterPro" id="IPR003057">
    <property type="entry name" value="Invtbrt_color"/>
</dbReference>
<dbReference type="GO" id="GO:0005737">
    <property type="term" value="C:cytoplasm"/>
    <property type="evidence" value="ECO:0007669"/>
    <property type="project" value="TreeGrafter"/>
</dbReference>
<dbReference type="AlphaFoldDB" id="A0AAV1JC74"/>
<dbReference type="PANTHER" id="PTHR10612">
    <property type="entry name" value="APOLIPOPROTEIN D"/>
    <property type="match status" value="1"/>
</dbReference>
<sequence length="228" mass="25373">MRKLLVLAAFFSGALSQLKLEGKCDLQALTNGAKIDMNRFSGVWYHIAKIPNWQYGECSSMTITMNSDSTNGEAVTNHVFSRKPYSWTARILANRPSDGIIEFAYPLHSRSYKAVVLATDYTGYALLHGCFEDSNNEKEVYSWQLSRTKTLSPAQTQSINAAIAKVPDYNNVRWFQIRHEQAYCTTDGPQPPPPRPPSPSPSHAATSGVTALIAPLALYHLLNSLRHL</sequence>
<evidence type="ECO:0000313" key="5">
    <source>
        <dbReference type="EMBL" id="CAK1546933.1"/>
    </source>
</evidence>
<comment type="caution">
    <text evidence="5">The sequence shown here is derived from an EMBL/GenBank/DDBJ whole genome shotgun (WGS) entry which is preliminary data.</text>
</comment>
<evidence type="ECO:0000256" key="2">
    <source>
        <dbReference type="SAM" id="MobiDB-lite"/>
    </source>
</evidence>
<feature type="compositionally biased region" description="Pro residues" evidence="2">
    <location>
        <begin position="189"/>
        <end position="200"/>
    </location>
</feature>
<proteinExistence type="predicted"/>
<protein>
    <recommendedName>
        <fullName evidence="4">Lipocalin/cytosolic fatty-acid binding domain-containing protein</fullName>
    </recommendedName>
</protein>
<accession>A0AAV1JC74</accession>
<dbReference type="Gene3D" id="2.40.128.20">
    <property type="match status" value="1"/>
</dbReference>
<dbReference type="SUPFAM" id="SSF50814">
    <property type="entry name" value="Lipocalins"/>
    <property type="match status" value="1"/>
</dbReference>
<feature type="signal peptide" evidence="3">
    <location>
        <begin position="1"/>
        <end position="16"/>
    </location>
</feature>
<gene>
    <name evidence="5" type="ORF">LNINA_LOCUS6440</name>
</gene>
<feature type="chain" id="PRO_5043438225" description="Lipocalin/cytosolic fatty-acid binding domain-containing protein" evidence="3">
    <location>
        <begin position="17"/>
        <end position="228"/>
    </location>
</feature>
<keyword evidence="6" id="KW-1185">Reference proteome</keyword>
<keyword evidence="3" id="KW-0732">Signal</keyword>
<reference evidence="5 6" key="1">
    <citation type="submission" date="2023-11" db="EMBL/GenBank/DDBJ databases">
        <authorList>
            <person name="Okamura Y."/>
        </authorList>
    </citation>
    <scope>NUCLEOTIDE SEQUENCE [LARGE SCALE GENOMIC DNA]</scope>
</reference>
<evidence type="ECO:0000256" key="1">
    <source>
        <dbReference type="ARBA" id="ARBA00023157"/>
    </source>
</evidence>
<dbReference type="GO" id="GO:0000302">
    <property type="term" value="P:response to reactive oxygen species"/>
    <property type="evidence" value="ECO:0007669"/>
    <property type="project" value="TreeGrafter"/>
</dbReference>
<organism evidence="5 6">
    <name type="scientific">Leptosia nina</name>
    <dbReference type="NCBI Taxonomy" id="320188"/>
    <lineage>
        <taxon>Eukaryota</taxon>
        <taxon>Metazoa</taxon>
        <taxon>Ecdysozoa</taxon>
        <taxon>Arthropoda</taxon>
        <taxon>Hexapoda</taxon>
        <taxon>Insecta</taxon>
        <taxon>Pterygota</taxon>
        <taxon>Neoptera</taxon>
        <taxon>Endopterygota</taxon>
        <taxon>Lepidoptera</taxon>
        <taxon>Glossata</taxon>
        <taxon>Ditrysia</taxon>
        <taxon>Papilionoidea</taxon>
        <taxon>Pieridae</taxon>
        <taxon>Pierinae</taxon>
        <taxon>Leptosia</taxon>
    </lineage>
</organism>
<feature type="domain" description="Lipocalin/cytosolic fatty-acid binding" evidence="4">
    <location>
        <begin position="35"/>
        <end position="163"/>
    </location>
</feature>
<name>A0AAV1JC74_9NEOP</name>
<evidence type="ECO:0000256" key="3">
    <source>
        <dbReference type="SAM" id="SignalP"/>
    </source>
</evidence>